<evidence type="ECO:0000313" key="2">
    <source>
        <dbReference type="Proteomes" id="UP000007058"/>
    </source>
</evidence>
<sequence>MWLNATMATTYAPVANPLAARPSDLATHFMECGALNTNLSLAPGERLVITDDLLNGTVGDVAALSMAAIVARDSQVALAAMLPLSVAASKVSARHRPKYEQLFQLIEETAFDSGVRGSAEAMITAGFREARIRELAAELGGNVGPARTRYRAFLDVIKLLIDKKISEPSFLDEFLDFTRSVAGKLDFGIYALCVDRLFTSPNIPLMVKVSLVREVMKYPPLVRKELLTNLLSSNAAPLELVQFAQGELSCGMTRDQITEIVLFTTLKRAWAAQKSVPRRATA</sequence>
<dbReference type="KEGG" id="mag:amb0754"/>
<dbReference type="HOGENOM" id="CLU_1018638_0_0_5"/>
<accession>Q2W9B7</accession>
<dbReference type="AlphaFoldDB" id="Q2W9B7"/>
<dbReference type="Proteomes" id="UP000007058">
    <property type="component" value="Chromosome"/>
</dbReference>
<gene>
    <name evidence="1" type="ordered locus">amb0754</name>
</gene>
<reference evidence="1 2" key="1">
    <citation type="journal article" date="2005" name="DNA Res.">
        <title>Complete genome sequence of the facultative anaerobic magnetotactic bacterium Magnetospirillum sp. strain AMB-1.</title>
        <authorList>
            <person name="Matsunaga T."/>
            <person name="Okamura Y."/>
            <person name="Fukuda Y."/>
            <person name="Wahyudi A.T."/>
            <person name="Murase Y."/>
            <person name="Takeyama H."/>
        </authorList>
    </citation>
    <scope>NUCLEOTIDE SEQUENCE [LARGE SCALE GENOMIC DNA]</scope>
    <source>
        <strain evidence="2">ATCC 700264 / AMB-1</strain>
    </source>
</reference>
<protein>
    <submittedName>
        <fullName evidence="1">Uncharacterized protein</fullName>
    </submittedName>
</protein>
<proteinExistence type="predicted"/>
<keyword evidence="2" id="KW-1185">Reference proteome</keyword>
<organism evidence="1 2">
    <name type="scientific">Paramagnetospirillum magneticum (strain ATCC 700264 / AMB-1)</name>
    <name type="common">Magnetospirillum magneticum</name>
    <dbReference type="NCBI Taxonomy" id="342108"/>
    <lineage>
        <taxon>Bacteria</taxon>
        <taxon>Pseudomonadati</taxon>
        <taxon>Pseudomonadota</taxon>
        <taxon>Alphaproteobacteria</taxon>
        <taxon>Rhodospirillales</taxon>
        <taxon>Magnetospirillaceae</taxon>
        <taxon>Paramagnetospirillum</taxon>
    </lineage>
</organism>
<dbReference type="EMBL" id="AP007255">
    <property type="protein sequence ID" value="BAE49558.1"/>
    <property type="molecule type" value="Genomic_DNA"/>
</dbReference>
<name>Q2W9B7_PARM1</name>
<dbReference type="STRING" id="342108.amb0754"/>
<evidence type="ECO:0000313" key="1">
    <source>
        <dbReference type="EMBL" id="BAE49558.1"/>
    </source>
</evidence>